<accession>A0A8B3CMT8</accession>
<evidence type="ECO:0000313" key="1">
    <source>
        <dbReference type="EMBL" id="RHX84795.1"/>
    </source>
</evidence>
<dbReference type="AlphaFoldDB" id="A0A8B3CMT8"/>
<name>A0A8B3CMT8_9LEPT</name>
<sequence>MRSRSKKGLFIGENFAVVSLSPFSEFVFNQDILLPSYRSPGFSGRSFLFLGVPTWFRSEIFEPFLFRKTFYNLETSVRSHVLRRISRLEEGRTVPFRLASSDCRGYDNSSVRKSAPHPKPGWRGEGAGKNPKFFSITEFLFLQSFFTHLPLVGTPTNVDPMRKLTGEGNRDFGKRIFQKRIQKERLNSNLRRSSDKGKIQRFKFTKLAFCAKENSFVFFPPAHLHHPIREGRSDFTGDRRMYDKGLSQERFFYPARSLLFIRDIILLFSHRYLTFRQILDTKR</sequence>
<evidence type="ECO:0000313" key="2">
    <source>
        <dbReference type="Proteomes" id="UP000266669"/>
    </source>
</evidence>
<comment type="caution">
    <text evidence="1">The sequence shown here is derived from an EMBL/GenBank/DDBJ whole genome shotgun (WGS) entry which is preliminary data.</text>
</comment>
<organism evidence="1 2">
    <name type="scientific">Leptospira stimsonii</name>
    <dbReference type="NCBI Taxonomy" id="2202203"/>
    <lineage>
        <taxon>Bacteria</taxon>
        <taxon>Pseudomonadati</taxon>
        <taxon>Spirochaetota</taxon>
        <taxon>Spirochaetia</taxon>
        <taxon>Leptospirales</taxon>
        <taxon>Leptospiraceae</taxon>
        <taxon>Leptospira</taxon>
    </lineage>
</organism>
<protein>
    <submittedName>
        <fullName evidence="1">Uncharacterized protein</fullName>
    </submittedName>
</protein>
<dbReference type="EMBL" id="QHCS01000004">
    <property type="protein sequence ID" value="RHX84795.1"/>
    <property type="molecule type" value="Genomic_DNA"/>
</dbReference>
<proteinExistence type="predicted"/>
<dbReference type="Proteomes" id="UP000266669">
    <property type="component" value="Unassembled WGS sequence"/>
</dbReference>
<gene>
    <name evidence="1" type="ORF">DLM78_15250</name>
</gene>
<reference evidence="2" key="1">
    <citation type="submission" date="2018-05" db="EMBL/GenBank/DDBJ databases">
        <title>Leptospira yasudae sp. nov. and Leptospira stimsonii sp. nov., two pathogenic species of the genus Leptospira isolated from environmental sources.</title>
        <authorList>
            <person name="Casanovas-Massana A."/>
            <person name="Hamond C."/>
            <person name="Santos L.A."/>
            <person name="Hacker K.P."/>
            <person name="Balassiano I."/>
            <person name="Medeiros M.A."/>
            <person name="Reis M.G."/>
            <person name="Ko A.I."/>
            <person name="Wunder E.A."/>
        </authorList>
    </citation>
    <scope>NUCLEOTIDE SEQUENCE [LARGE SCALE GENOMIC DNA]</scope>
    <source>
        <strain evidence="2">AMB6-RJ</strain>
    </source>
</reference>